<proteinExistence type="predicted"/>
<evidence type="ECO:0000313" key="1">
    <source>
        <dbReference type="EMBL" id="KAI4471065.1"/>
    </source>
</evidence>
<organism evidence="1 2">
    <name type="scientific">Holotrichia oblita</name>
    <name type="common">Chafer beetle</name>
    <dbReference type="NCBI Taxonomy" id="644536"/>
    <lineage>
        <taxon>Eukaryota</taxon>
        <taxon>Metazoa</taxon>
        <taxon>Ecdysozoa</taxon>
        <taxon>Arthropoda</taxon>
        <taxon>Hexapoda</taxon>
        <taxon>Insecta</taxon>
        <taxon>Pterygota</taxon>
        <taxon>Neoptera</taxon>
        <taxon>Endopterygota</taxon>
        <taxon>Coleoptera</taxon>
        <taxon>Polyphaga</taxon>
        <taxon>Scarabaeiformia</taxon>
        <taxon>Scarabaeidae</taxon>
        <taxon>Melolonthinae</taxon>
        <taxon>Holotrichia</taxon>
    </lineage>
</organism>
<evidence type="ECO:0000313" key="2">
    <source>
        <dbReference type="Proteomes" id="UP001056778"/>
    </source>
</evidence>
<comment type="caution">
    <text evidence="1">The sequence shown here is derived from an EMBL/GenBank/DDBJ whole genome shotgun (WGS) entry which is preliminary data.</text>
</comment>
<name>A0ACB9TW58_HOLOL</name>
<gene>
    <name evidence="1" type="ORF">MML48_1g11018</name>
</gene>
<dbReference type="EMBL" id="CM043015">
    <property type="protein sequence ID" value="KAI4471065.1"/>
    <property type="molecule type" value="Genomic_DNA"/>
</dbReference>
<protein>
    <submittedName>
        <fullName evidence="1">Uncharacterized protein</fullName>
    </submittedName>
</protein>
<dbReference type="Proteomes" id="UP001056778">
    <property type="component" value="Chromosome 1"/>
</dbReference>
<sequence>MNSIYYPTTIYDFFQIVGNTPELRERLNIICKDNESSSAHSCRNRTGMSSGPAPPRGFRSFRHFKTLGMYDYKHIEDSRRFSCHSATNSRRESLCTARPLPNIPIENIMFQSQIDTLQWQLKQTEASREMYRAVMKQVVSFLERAQKSLEILGTRINSHPGPVQRSKSEHHVAVTLDNGSLRSMGGTIQYEDTFWKQTKKTEVIPEEIPPEKLAQEAFRLLRTAQSILNTKEPDLAHVNKVNEPEDDLNFISQLAKEFPQDNKPRVTSISLSPKLLIPEREPTILPNRITRKLSLYSNEDSIHSNIEEPSNLDDTRSNFDRIASNNLLPNEKQVSRGFQSRRQNNYKCDSEKSVSPPVSSIGSTEDESGFSSMNSFQEVGLPISNSPEETLTRDALLRSMLHDDNNTEFSSLQDYKFRDSYNLGYPKYDMTAESHKLWTKLNNVSHRRSNSTPVDNVSKEKISMKVLWV</sequence>
<reference evidence="1" key="1">
    <citation type="submission" date="2022-04" db="EMBL/GenBank/DDBJ databases">
        <title>Chromosome-scale genome assembly of Holotrichia oblita Faldermann.</title>
        <authorList>
            <person name="Rongchong L."/>
        </authorList>
    </citation>
    <scope>NUCLEOTIDE SEQUENCE</scope>
    <source>
        <strain evidence="1">81SQS9</strain>
    </source>
</reference>
<accession>A0ACB9TW58</accession>
<keyword evidence="2" id="KW-1185">Reference proteome</keyword>